<protein>
    <submittedName>
        <fullName evidence="2">NADPH-dependent FMN reductase</fullName>
        <ecNumber evidence="2">1.-.-.-</ecNumber>
    </submittedName>
</protein>
<gene>
    <name evidence="2" type="ORF">ACFSJD_42840</name>
</gene>
<keyword evidence="3" id="KW-1185">Reference proteome</keyword>
<dbReference type="Gene3D" id="3.40.50.360">
    <property type="match status" value="1"/>
</dbReference>
<evidence type="ECO:0000313" key="2">
    <source>
        <dbReference type="EMBL" id="MFD1524288.1"/>
    </source>
</evidence>
<dbReference type="RefSeq" id="WP_344719625.1">
    <property type="nucleotide sequence ID" value="NZ_BAAAUS010000005.1"/>
</dbReference>
<dbReference type="InterPro" id="IPR050712">
    <property type="entry name" value="NAD(P)H-dep_reductase"/>
</dbReference>
<reference evidence="3" key="1">
    <citation type="journal article" date="2019" name="Int. J. Syst. Evol. Microbiol.">
        <title>The Global Catalogue of Microorganisms (GCM) 10K type strain sequencing project: providing services to taxonomists for standard genome sequencing and annotation.</title>
        <authorList>
            <consortium name="The Broad Institute Genomics Platform"/>
            <consortium name="The Broad Institute Genome Sequencing Center for Infectious Disease"/>
            <person name="Wu L."/>
            <person name="Ma J."/>
        </authorList>
    </citation>
    <scope>NUCLEOTIDE SEQUENCE [LARGE SCALE GENOMIC DNA]</scope>
    <source>
        <strain evidence="3">CCM 7043</strain>
    </source>
</reference>
<proteinExistence type="predicted"/>
<evidence type="ECO:0000259" key="1">
    <source>
        <dbReference type="Pfam" id="PF03358"/>
    </source>
</evidence>
<accession>A0ABW4F9I9</accession>
<dbReference type="EC" id="1.-.-.-" evidence="2"/>
<dbReference type="Pfam" id="PF03358">
    <property type="entry name" value="FMN_red"/>
    <property type="match status" value="1"/>
</dbReference>
<dbReference type="PANTHER" id="PTHR30543">
    <property type="entry name" value="CHROMATE REDUCTASE"/>
    <property type="match status" value="1"/>
</dbReference>
<dbReference type="InterPro" id="IPR005025">
    <property type="entry name" value="FMN_Rdtase-like_dom"/>
</dbReference>
<dbReference type="InterPro" id="IPR029039">
    <property type="entry name" value="Flavoprotein-like_sf"/>
</dbReference>
<keyword evidence="2" id="KW-0560">Oxidoreductase</keyword>
<dbReference type="GO" id="GO:0016491">
    <property type="term" value="F:oxidoreductase activity"/>
    <property type="evidence" value="ECO:0007669"/>
    <property type="project" value="UniProtKB-KW"/>
</dbReference>
<dbReference type="SUPFAM" id="SSF52218">
    <property type="entry name" value="Flavoproteins"/>
    <property type="match status" value="1"/>
</dbReference>
<comment type="caution">
    <text evidence="2">The sequence shown here is derived from an EMBL/GenBank/DDBJ whole genome shotgun (WGS) entry which is preliminary data.</text>
</comment>
<evidence type="ECO:0000313" key="3">
    <source>
        <dbReference type="Proteomes" id="UP001597114"/>
    </source>
</evidence>
<organism evidence="2 3">
    <name type="scientific">Pseudonocardia yunnanensis</name>
    <dbReference type="NCBI Taxonomy" id="58107"/>
    <lineage>
        <taxon>Bacteria</taxon>
        <taxon>Bacillati</taxon>
        <taxon>Actinomycetota</taxon>
        <taxon>Actinomycetes</taxon>
        <taxon>Pseudonocardiales</taxon>
        <taxon>Pseudonocardiaceae</taxon>
        <taxon>Pseudonocardia</taxon>
    </lineage>
</organism>
<dbReference type="Proteomes" id="UP001597114">
    <property type="component" value="Unassembled WGS sequence"/>
</dbReference>
<name>A0ABW4F9I9_9PSEU</name>
<dbReference type="PANTHER" id="PTHR30543:SF21">
    <property type="entry name" value="NAD(P)H-DEPENDENT FMN REDUCTASE LOT6"/>
    <property type="match status" value="1"/>
</dbReference>
<dbReference type="EMBL" id="JBHUCO010000079">
    <property type="protein sequence ID" value="MFD1524288.1"/>
    <property type="molecule type" value="Genomic_DNA"/>
</dbReference>
<feature type="domain" description="NADPH-dependent FMN reductase-like" evidence="1">
    <location>
        <begin position="6"/>
        <end position="149"/>
    </location>
</feature>
<sequence>MTRPLHVVGLGGTVRTGSSSEQALRIAVARAAAQGASTRVFGGSELAALPMYAPETGDGGPVARDLVAHLRRADGVIVASPGYHGSISGLVKNALDYTEEMRDDALPYLADRSVGLVVTAYGWQASVTTLSALRAIVHALRGWVTPYGAAVNSLQTRFADGVCGEPRVVEQLHTVADEVVRFAELVSARRHGVLSGPQPAEGA</sequence>